<dbReference type="InterPro" id="IPR057596">
    <property type="entry name" value="RDRP_core"/>
</dbReference>
<dbReference type="SUPFAM" id="SSF54928">
    <property type="entry name" value="RNA-binding domain, RBD"/>
    <property type="match status" value="1"/>
</dbReference>
<evidence type="ECO:0000256" key="6">
    <source>
        <dbReference type="ARBA" id="ARBA00023158"/>
    </source>
</evidence>
<name>A0A067KP71_JATCU</name>
<dbReference type="GO" id="GO:0003968">
    <property type="term" value="F:RNA-directed RNA polymerase activity"/>
    <property type="evidence" value="ECO:0007669"/>
    <property type="project" value="UniProtKB-KW"/>
</dbReference>
<evidence type="ECO:0000259" key="9">
    <source>
        <dbReference type="Pfam" id="PF05183"/>
    </source>
</evidence>
<comment type="catalytic activity">
    <reaction evidence="7 8">
        <text>RNA(n) + a ribonucleoside 5'-triphosphate = RNA(n+1) + diphosphate</text>
        <dbReference type="Rhea" id="RHEA:21248"/>
        <dbReference type="Rhea" id="RHEA-COMP:14527"/>
        <dbReference type="Rhea" id="RHEA-COMP:17342"/>
        <dbReference type="ChEBI" id="CHEBI:33019"/>
        <dbReference type="ChEBI" id="CHEBI:61557"/>
        <dbReference type="ChEBI" id="CHEBI:140395"/>
        <dbReference type="EC" id="2.7.7.48"/>
    </reaction>
</comment>
<comment type="similarity">
    <text evidence="1 8">Belongs to the RdRP family.</text>
</comment>
<proteinExistence type="inferred from homology"/>
<keyword evidence="2 8" id="KW-0696">RNA-directed RNA polymerase</keyword>
<dbReference type="InterPro" id="IPR058751">
    <property type="entry name" value="RDRP_helical"/>
</dbReference>
<dbReference type="Pfam" id="PF24572">
    <property type="entry name" value="RBD_RDR6"/>
    <property type="match status" value="1"/>
</dbReference>
<dbReference type="AlphaFoldDB" id="A0A067KP71"/>
<keyword evidence="3 8" id="KW-0808">Transferase</keyword>
<feature type="domain" description="RDRP C-terminal head" evidence="13">
    <location>
        <begin position="1023"/>
        <end position="1190"/>
    </location>
</feature>
<evidence type="ECO:0000259" key="11">
    <source>
        <dbReference type="Pfam" id="PF24577"/>
    </source>
</evidence>
<dbReference type="KEGG" id="jcu:105637645"/>
<dbReference type="InterPro" id="IPR057298">
    <property type="entry name" value="RDR6-like_RBD"/>
</dbReference>
<sequence>METQKSEKDTVVTQVSFGGFDNHVKAKDLVAYLEEEIGQVWRCRLKTSWTPPESYPNFEITDAAAIHRTHEYKRVEPHAFVHFASAESATWAKNAAGHCELFLNDRPLKVSLGPENPFHLNQRRRKNIPFKLSDVCIEIGTLVSRDEFLVGWRGPSSGVDFLVDPFDGTCKFCFTMDTAFSIKDTTKHAIIRCDFKLEFLVRDINEVKQYTDTSCIVILLQLASAPLVWYRTADDDIEVSVPFDLLDDDDPWIRTTDFTPSGAIGRCNFYRVSIPPRHGAKLKRARNFLKERRVQEDSLRRPLKIVNEPDYGMPMSDPFFCIHHKEGIAFEIMFLVNAVMHKGIFNQHQLSDNFFDLLRNQSLDINVAALKHICSYKQPVFDAHKGLKAVQEWLLKNPKLFKRSKQLDDIVEIRRLALTPTRAYCLPPEVELSNRVLRKYKNIADRFLRVTFMDEGLQTINANTLTYYVAPIVRDITSTSFSQKTRIFRRVKSILTDGFNLCGRRYSFLAFSSNQLRDRSAWFFAEDGKISVGQIRKWMGRFTNRNIAKCAARMGQCFSSTYATVEVPSSEVNHALPDIERNGYIFSDGIGTITPDLAKEVAEKLKLDINLPCAYQIRYAGCKGVVACWPAQGDGIRLSLRPSMNKFQSNHTTLEICSWTRFQPGFLNRQIITLLSTLNVSDEVFWEMQTAMVSKLNKMLTDADVAFDVITKSCAEQGNTAAIMLSAGFKPQNEPHLRGMLTCIRAAQFWGLREKARIFVTSGRWLMGCLDELGVLEQGQCFIQVSNPCLETCFSKHGSKFSETKKNLQVIKGTVVIAKNPCLHPGDVRILEAVDAPGLHHLHDCLVFPQKGDRPHTNEASGSDLDGDLYFVTWDDNLIPPSKKSWTPMQYDAAEAKLLNRPVSHQDIIDFFAKNMVNENLGAICNAHVVHADLSEHGALDENCIKLAELAATAVDFPKTGKLVTMPPYLKPKMYPDFMGKEEYQSYKSTKILGRLYRQIIDAYGDDDAAAFSELNCLSGDIPYDADLEVLGSADYILEAWDQKCSYDGQLKGLLGQYKVKREEELVTGHIWSMPMSNSRKQGDLKERLKHSYSALKKEFRQVFEGMNLDVEQLTDDEKNLQYERKASAWYQVAYHPKWIKKSLELQESDAPGNATMLSFSWIAADYLARIKIKRRGTEGIDTAKPVNSLVKYLTDRIC</sequence>
<protein>
    <recommendedName>
        <fullName evidence="8">RNA-dependent RNA polymerase</fullName>
        <ecNumber evidence="8">2.7.7.48</ecNumber>
    </recommendedName>
</protein>
<organism evidence="14 15">
    <name type="scientific">Jatropha curcas</name>
    <name type="common">Barbados nut</name>
    <dbReference type="NCBI Taxonomy" id="180498"/>
    <lineage>
        <taxon>Eukaryota</taxon>
        <taxon>Viridiplantae</taxon>
        <taxon>Streptophyta</taxon>
        <taxon>Embryophyta</taxon>
        <taxon>Tracheophyta</taxon>
        <taxon>Spermatophyta</taxon>
        <taxon>Magnoliopsida</taxon>
        <taxon>eudicotyledons</taxon>
        <taxon>Gunneridae</taxon>
        <taxon>Pentapetalae</taxon>
        <taxon>rosids</taxon>
        <taxon>fabids</taxon>
        <taxon>Malpighiales</taxon>
        <taxon>Euphorbiaceae</taxon>
        <taxon>Crotonoideae</taxon>
        <taxon>Jatropheae</taxon>
        <taxon>Jatropha</taxon>
    </lineage>
</organism>
<dbReference type="Proteomes" id="UP000027138">
    <property type="component" value="Unassembled WGS sequence"/>
</dbReference>
<keyword evidence="4 8" id="KW-0548">Nucleotidyltransferase</keyword>
<dbReference type="PANTHER" id="PTHR23079">
    <property type="entry name" value="RNA-DEPENDENT RNA POLYMERASE"/>
    <property type="match status" value="1"/>
</dbReference>
<dbReference type="InterPro" id="IPR058752">
    <property type="entry name" value="RDRP_C_head"/>
</dbReference>
<dbReference type="Pfam" id="PF26252">
    <property type="entry name" value="RdRP_helical"/>
    <property type="match status" value="1"/>
</dbReference>
<dbReference type="Pfam" id="PF05183">
    <property type="entry name" value="RdRP"/>
    <property type="match status" value="1"/>
</dbReference>
<dbReference type="GO" id="GO:0031380">
    <property type="term" value="C:nuclear RNA-directed RNA polymerase complex"/>
    <property type="evidence" value="ECO:0007669"/>
    <property type="project" value="TreeGrafter"/>
</dbReference>
<evidence type="ECO:0000259" key="10">
    <source>
        <dbReference type="Pfam" id="PF24572"/>
    </source>
</evidence>
<dbReference type="PANTHER" id="PTHR23079:SF18">
    <property type="entry name" value="RNA-DEPENDENT RNA POLYMERASE 6"/>
    <property type="match status" value="1"/>
</dbReference>
<evidence type="ECO:0000313" key="15">
    <source>
        <dbReference type="Proteomes" id="UP000027138"/>
    </source>
</evidence>
<dbReference type="EMBL" id="KK914539">
    <property type="protein sequence ID" value="KDP33599.1"/>
    <property type="molecule type" value="Genomic_DNA"/>
</dbReference>
<evidence type="ECO:0000256" key="4">
    <source>
        <dbReference type="ARBA" id="ARBA00022695"/>
    </source>
</evidence>
<evidence type="ECO:0000256" key="7">
    <source>
        <dbReference type="ARBA" id="ARBA00048744"/>
    </source>
</evidence>
<feature type="domain" description="RDRP helical" evidence="12">
    <location>
        <begin position="317"/>
        <end position="400"/>
    </location>
</feature>
<evidence type="ECO:0000259" key="13">
    <source>
        <dbReference type="Pfam" id="PF26253"/>
    </source>
</evidence>
<evidence type="ECO:0000256" key="1">
    <source>
        <dbReference type="ARBA" id="ARBA00005762"/>
    </source>
</evidence>
<dbReference type="InterPro" id="IPR057297">
    <property type="entry name" value="RDR6-like_2nd"/>
</dbReference>
<dbReference type="STRING" id="180498.A0A067KP71"/>
<feature type="domain" description="RNA-dependent RNA polymerase 6-like RNA-binding" evidence="10">
    <location>
        <begin position="8"/>
        <end position="111"/>
    </location>
</feature>
<evidence type="ECO:0000256" key="3">
    <source>
        <dbReference type="ARBA" id="ARBA00022679"/>
    </source>
</evidence>
<dbReference type="Pfam" id="PF26253">
    <property type="entry name" value="RdRP_head"/>
    <property type="match status" value="1"/>
</dbReference>
<dbReference type="InterPro" id="IPR007855">
    <property type="entry name" value="RDRP"/>
</dbReference>
<dbReference type="Pfam" id="PF24577">
    <property type="entry name" value="RDR6_2nd"/>
    <property type="match status" value="1"/>
</dbReference>
<feature type="domain" description="RNA-dependent RNA polymerase 6-like second" evidence="11">
    <location>
        <begin position="131"/>
        <end position="294"/>
    </location>
</feature>
<keyword evidence="6 8" id="KW-0943">RNA-mediated gene silencing</keyword>
<keyword evidence="5 8" id="KW-0694">RNA-binding</keyword>
<comment type="function">
    <text evidence="8">Probably involved in the RNA silencing pathway and required for the generation of small interfering RNAs (siRNAs).</text>
</comment>
<keyword evidence="15" id="KW-1185">Reference proteome</keyword>
<dbReference type="GO" id="GO:0003723">
    <property type="term" value="F:RNA binding"/>
    <property type="evidence" value="ECO:0007669"/>
    <property type="project" value="UniProtKB-KW"/>
</dbReference>
<evidence type="ECO:0000256" key="5">
    <source>
        <dbReference type="ARBA" id="ARBA00022884"/>
    </source>
</evidence>
<evidence type="ECO:0000256" key="8">
    <source>
        <dbReference type="RuleBase" id="RU363098"/>
    </source>
</evidence>
<evidence type="ECO:0000313" key="14">
    <source>
        <dbReference type="EMBL" id="KDP33599.1"/>
    </source>
</evidence>
<gene>
    <name evidence="14" type="ORF">JCGZ_07170</name>
</gene>
<reference evidence="14 15" key="1">
    <citation type="journal article" date="2014" name="PLoS ONE">
        <title>Global Analysis of Gene Expression Profiles in Physic Nut (Jatropha curcas L.) Seedlings Exposed to Salt Stress.</title>
        <authorList>
            <person name="Zhang L."/>
            <person name="Zhang C."/>
            <person name="Wu P."/>
            <person name="Chen Y."/>
            <person name="Li M."/>
            <person name="Jiang H."/>
            <person name="Wu G."/>
        </authorList>
    </citation>
    <scope>NUCLEOTIDE SEQUENCE [LARGE SCALE GENOMIC DNA]</scope>
    <source>
        <strain evidence="15">cv. GZQX0401</strain>
        <tissue evidence="14">Young leaves</tissue>
    </source>
</reference>
<dbReference type="InterPro" id="IPR035979">
    <property type="entry name" value="RBD_domain_sf"/>
</dbReference>
<evidence type="ECO:0000256" key="2">
    <source>
        <dbReference type="ARBA" id="ARBA00022484"/>
    </source>
</evidence>
<evidence type="ECO:0000259" key="12">
    <source>
        <dbReference type="Pfam" id="PF26252"/>
    </source>
</evidence>
<dbReference type="OrthoDB" id="6513042at2759"/>
<dbReference type="GO" id="GO:0030422">
    <property type="term" value="P:siRNA processing"/>
    <property type="evidence" value="ECO:0007669"/>
    <property type="project" value="TreeGrafter"/>
</dbReference>
<feature type="domain" description="RDRP core" evidence="9">
    <location>
        <begin position="418"/>
        <end position="1000"/>
    </location>
</feature>
<dbReference type="EC" id="2.7.7.48" evidence="8"/>
<accession>A0A067KP71</accession>